<evidence type="ECO:0000256" key="5">
    <source>
        <dbReference type="ARBA" id="ARBA00022989"/>
    </source>
</evidence>
<evidence type="ECO:0000256" key="7">
    <source>
        <dbReference type="ARBA" id="ARBA00023136"/>
    </source>
</evidence>
<keyword evidence="7 8" id="KW-0472">Membrane</keyword>
<gene>
    <name evidence="11" type="ORF">S01H1_49125</name>
</gene>
<evidence type="ECO:0008006" key="12">
    <source>
        <dbReference type="Google" id="ProtNLM"/>
    </source>
</evidence>
<organism evidence="11">
    <name type="scientific">marine sediment metagenome</name>
    <dbReference type="NCBI Taxonomy" id="412755"/>
    <lineage>
        <taxon>unclassified sequences</taxon>
        <taxon>metagenomes</taxon>
        <taxon>ecological metagenomes</taxon>
    </lineage>
</organism>
<dbReference type="GO" id="GO:0005886">
    <property type="term" value="C:plasma membrane"/>
    <property type="evidence" value="ECO:0007669"/>
    <property type="project" value="TreeGrafter"/>
</dbReference>
<feature type="non-terminal residue" evidence="11">
    <location>
        <position position="262"/>
    </location>
</feature>
<feature type="transmembrane region" description="Helical" evidence="8">
    <location>
        <begin position="242"/>
        <end position="260"/>
    </location>
</feature>
<evidence type="ECO:0000256" key="3">
    <source>
        <dbReference type="ARBA" id="ARBA00022692"/>
    </source>
</evidence>
<dbReference type="Gene3D" id="3.30.1360.200">
    <property type="match status" value="1"/>
</dbReference>
<dbReference type="PANTHER" id="PTHR30081:SF1">
    <property type="entry name" value="PROTEIN TRANSLOCASE SUBUNIT SECD"/>
    <property type="match status" value="1"/>
</dbReference>
<comment type="caution">
    <text evidence="11">The sequence shown here is derived from an EMBL/GenBank/DDBJ whole genome shotgun (WGS) entry which is preliminary data.</text>
</comment>
<evidence type="ECO:0000256" key="1">
    <source>
        <dbReference type="ARBA" id="ARBA00022448"/>
    </source>
</evidence>
<dbReference type="GO" id="GO:0015031">
    <property type="term" value="P:protein transport"/>
    <property type="evidence" value="ECO:0007669"/>
    <property type="project" value="UniProtKB-KW"/>
</dbReference>
<name>X0W539_9ZZZZ</name>
<dbReference type="Gene3D" id="3.30.70.3400">
    <property type="match status" value="1"/>
</dbReference>
<dbReference type="EMBL" id="BARS01031577">
    <property type="protein sequence ID" value="GAG19728.1"/>
    <property type="molecule type" value="Genomic_DNA"/>
</dbReference>
<keyword evidence="1" id="KW-0813">Transport</keyword>
<dbReference type="InterPro" id="IPR048631">
    <property type="entry name" value="SecD_1st"/>
</dbReference>
<feature type="domain" description="Protein translocase subunit SecDF P1" evidence="9">
    <location>
        <begin position="35"/>
        <end position="92"/>
    </location>
</feature>
<dbReference type="InterPro" id="IPR022646">
    <property type="entry name" value="SecD/SecF_CS"/>
</dbReference>
<dbReference type="InterPro" id="IPR022813">
    <property type="entry name" value="SecD/SecF_arch_bac"/>
</dbReference>
<dbReference type="Pfam" id="PF22599">
    <property type="entry name" value="SecDF_P1_head"/>
    <property type="match status" value="1"/>
</dbReference>
<feature type="domain" description="SecDF P1 head subdomain" evidence="10">
    <location>
        <begin position="125"/>
        <end position="219"/>
    </location>
</feature>
<keyword evidence="6" id="KW-0811">Translocation</keyword>
<evidence type="ECO:0000256" key="4">
    <source>
        <dbReference type="ARBA" id="ARBA00022927"/>
    </source>
</evidence>
<evidence type="ECO:0000256" key="8">
    <source>
        <dbReference type="SAM" id="Phobius"/>
    </source>
</evidence>
<dbReference type="Pfam" id="PF21760">
    <property type="entry name" value="SecD_1st"/>
    <property type="match status" value="1"/>
</dbReference>
<accession>X0W539</accession>
<sequence length="262" mass="28749">PDGLRLGLDLKGGSQLLYEADLSKKDPSISDATAMSAVIEKIQRRVNEFGVTEPTIQKLGFDQIVVQLPGLENITRALKLIGETGLLEFREQKFDENGDPVINETTGELVFENQSATAIGSDGQEKALTGQYLKRAQRDVDPYEGPIVTFEWDSEGAHLFEQITRRNLEKPLAIYVDNTLISAPVVQSVISDRGQIEGRFTLEEAADLANKLNSGVLDVPLTLIDQRDVDASLGADSIRKSMIAAGIGLVLLLVFMLAYYRL</sequence>
<dbReference type="Pfam" id="PF07549">
    <property type="entry name" value="Sec_GG"/>
    <property type="match status" value="1"/>
</dbReference>
<reference evidence="11" key="1">
    <citation type="journal article" date="2014" name="Front. Microbiol.">
        <title>High frequency of phylogenetically diverse reductive dehalogenase-homologous genes in deep subseafloor sedimentary metagenomes.</title>
        <authorList>
            <person name="Kawai M."/>
            <person name="Futagami T."/>
            <person name="Toyoda A."/>
            <person name="Takaki Y."/>
            <person name="Nishi S."/>
            <person name="Hori S."/>
            <person name="Arai W."/>
            <person name="Tsubouchi T."/>
            <person name="Morono Y."/>
            <person name="Uchiyama I."/>
            <person name="Ito T."/>
            <person name="Fujiyama A."/>
            <person name="Inagaki F."/>
            <person name="Takami H."/>
        </authorList>
    </citation>
    <scope>NUCLEOTIDE SEQUENCE</scope>
    <source>
        <strain evidence="11">Expedition CK06-06</strain>
    </source>
</reference>
<protein>
    <recommendedName>
        <fullName evidence="12">Protein translocase subunit SecD</fullName>
    </recommendedName>
</protein>
<keyword evidence="2" id="KW-1003">Cell membrane</keyword>
<keyword evidence="4" id="KW-0653">Protein transport</keyword>
<dbReference type="AlphaFoldDB" id="X0W539"/>
<evidence type="ECO:0000313" key="11">
    <source>
        <dbReference type="EMBL" id="GAG19728.1"/>
    </source>
</evidence>
<dbReference type="InterPro" id="IPR054384">
    <property type="entry name" value="SecDF_P1_head"/>
</dbReference>
<evidence type="ECO:0000259" key="10">
    <source>
        <dbReference type="Pfam" id="PF22599"/>
    </source>
</evidence>
<feature type="non-terminal residue" evidence="11">
    <location>
        <position position="1"/>
    </location>
</feature>
<dbReference type="PANTHER" id="PTHR30081">
    <property type="entry name" value="PROTEIN-EXPORT MEMBRANE PROTEIN SEC"/>
    <property type="match status" value="1"/>
</dbReference>
<keyword evidence="3 8" id="KW-0812">Transmembrane</keyword>
<keyword evidence="5 8" id="KW-1133">Transmembrane helix</keyword>
<evidence type="ECO:0000256" key="2">
    <source>
        <dbReference type="ARBA" id="ARBA00022475"/>
    </source>
</evidence>
<proteinExistence type="predicted"/>
<evidence type="ECO:0000259" key="9">
    <source>
        <dbReference type="Pfam" id="PF21760"/>
    </source>
</evidence>
<evidence type="ECO:0000256" key="6">
    <source>
        <dbReference type="ARBA" id="ARBA00023010"/>
    </source>
</evidence>